<reference evidence="2" key="1">
    <citation type="journal article" date="2020" name="Stud. Mycol.">
        <title>101 Dothideomycetes genomes: a test case for predicting lifestyles and emergence of pathogens.</title>
        <authorList>
            <person name="Haridas S."/>
            <person name="Albert R."/>
            <person name="Binder M."/>
            <person name="Bloem J."/>
            <person name="Labutti K."/>
            <person name="Salamov A."/>
            <person name="Andreopoulos B."/>
            <person name="Baker S."/>
            <person name="Barry K."/>
            <person name="Bills G."/>
            <person name="Bluhm B."/>
            <person name="Cannon C."/>
            <person name="Castanera R."/>
            <person name="Culley D."/>
            <person name="Daum C."/>
            <person name="Ezra D."/>
            <person name="Gonzalez J."/>
            <person name="Henrissat B."/>
            <person name="Kuo A."/>
            <person name="Liang C."/>
            <person name="Lipzen A."/>
            <person name="Lutzoni F."/>
            <person name="Magnuson J."/>
            <person name="Mondo S."/>
            <person name="Nolan M."/>
            <person name="Ohm R."/>
            <person name="Pangilinan J."/>
            <person name="Park H.-J."/>
            <person name="Ramirez L."/>
            <person name="Alfaro M."/>
            <person name="Sun H."/>
            <person name="Tritt A."/>
            <person name="Yoshinaga Y."/>
            <person name="Zwiers L.-H."/>
            <person name="Turgeon B."/>
            <person name="Goodwin S."/>
            <person name="Spatafora J."/>
            <person name="Crous P."/>
            <person name="Grigoriev I."/>
        </authorList>
    </citation>
    <scope>NUCLEOTIDE SEQUENCE</scope>
    <source>
        <strain evidence="2">CBS 262.69</strain>
    </source>
</reference>
<feature type="region of interest" description="Disordered" evidence="1">
    <location>
        <begin position="244"/>
        <end position="273"/>
    </location>
</feature>
<name>A0A6G1I085_9PEZI</name>
<keyword evidence="3" id="KW-1185">Reference proteome</keyword>
<sequence length="304" mass="33540">MAEEGPDQADERAAGAANMRVAKKARKPSRITLPHVGAEPPKCLEAHVGPEPGAGESQLSQLRKLIPSMRKSLECFDKASSRTAESGRVFQSRNRTWERRRDQGMEYTEPARDRRIIVDRPSPKSRRGMPTVPPPRNRPEGARAGPPQMPVVVRPPRSGRGEVETAAAGEELQSLSHALTNTRTGGTGRRCRQQMIALVATPKTGRGEGRNAAAGGECRIREGCRTGPKPNWKTPLAATNMLGWTSPDRAENGRRGTQAQQGNPSKGKKDRLQRFICEPVSTDGEHLKKWKLCSHHFNHLVRRQ</sequence>
<dbReference type="AlphaFoldDB" id="A0A6G1I085"/>
<gene>
    <name evidence="2" type="ORF">EJ06DRAFT_520660</name>
</gene>
<feature type="compositionally biased region" description="Polar residues" evidence="1">
    <location>
        <begin position="81"/>
        <end position="94"/>
    </location>
</feature>
<dbReference type="Proteomes" id="UP000799640">
    <property type="component" value="Unassembled WGS sequence"/>
</dbReference>
<dbReference type="EMBL" id="ML996692">
    <property type="protein sequence ID" value="KAF2401672.1"/>
    <property type="molecule type" value="Genomic_DNA"/>
</dbReference>
<proteinExistence type="predicted"/>
<evidence type="ECO:0000256" key="1">
    <source>
        <dbReference type="SAM" id="MobiDB-lite"/>
    </source>
</evidence>
<organism evidence="2 3">
    <name type="scientific">Trichodelitschia bisporula</name>
    <dbReference type="NCBI Taxonomy" id="703511"/>
    <lineage>
        <taxon>Eukaryota</taxon>
        <taxon>Fungi</taxon>
        <taxon>Dikarya</taxon>
        <taxon>Ascomycota</taxon>
        <taxon>Pezizomycotina</taxon>
        <taxon>Dothideomycetes</taxon>
        <taxon>Dothideomycetes incertae sedis</taxon>
        <taxon>Phaeotrichales</taxon>
        <taxon>Phaeotrichaceae</taxon>
        <taxon>Trichodelitschia</taxon>
    </lineage>
</organism>
<feature type="region of interest" description="Disordered" evidence="1">
    <location>
        <begin position="1"/>
        <end position="59"/>
    </location>
</feature>
<evidence type="ECO:0000313" key="2">
    <source>
        <dbReference type="EMBL" id="KAF2401672.1"/>
    </source>
</evidence>
<evidence type="ECO:0000313" key="3">
    <source>
        <dbReference type="Proteomes" id="UP000799640"/>
    </source>
</evidence>
<feature type="compositionally biased region" description="Polar residues" evidence="1">
    <location>
        <begin position="255"/>
        <end position="264"/>
    </location>
</feature>
<feature type="region of interest" description="Disordered" evidence="1">
    <location>
        <begin position="117"/>
        <end position="159"/>
    </location>
</feature>
<protein>
    <submittedName>
        <fullName evidence="2">Uncharacterized protein</fullName>
    </submittedName>
</protein>
<feature type="region of interest" description="Disordered" evidence="1">
    <location>
        <begin position="77"/>
        <end position="96"/>
    </location>
</feature>
<accession>A0A6G1I085</accession>